<evidence type="ECO:0000313" key="4">
    <source>
        <dbReference type="EMBL" id="KAI6658893.1"/>
    </source>
</evidence>
<dbReference type="EMBL" id="JAKMXF010000074">
    <property type="protein sequence ID" value="KAI6658893.1"/>
    <property type="molecule type" value="Genomic_DNA"/>
</dbReference>
<dbReference type="PANTHER" id="PTHR13213">
    <property type="entry name" value="MYB-BINDING PROTEIN 1A FAMILY MEMBER"/>
    <property type="match status" value="1"/>
</dbReference>
<keyword evidence="2" id="KW-0539">Nucleus</keyword>
<evidence type="ECO:0000256" key="1">
    <source>
        <dbReference type="ARBA" id="ARBA00004123"/>
    </source>
</evidence>
<organism evidence="4 5">
    <name type="scientific">Oopsacas minuta</name>
    <dbReference type="NCBI Taxonomy" id="111878"/>
    <lineage>
        <taxon>Eukaryota</taxon>
        <taxon>Metazoa</taxon>
        <taxon>Porifera</taxon>
        <taxon>Hexactinellida</taxon>
        <taxon>Hexasterophora</taxon>
        <taxon>Lyssacinosida</taxon>
        <taxon>Leucopsacidae</taxon>
        <taxon>Oopsacas</taxon>
    </lineage>
</organism>
<dbReference type="GO" id="GO:0043565">
    <property type="term" value="F:sequence-specific DNA binding"/>
    <property type="evidence" value="ECO:0007669"/>
    <property type="project" value="TreeGrafter"/>
</dbReference>
<comment type="caution">
    <text evidence="4">The sequence shown here is derived from an EMBL/GenBank/DDBJ whole genome shotgun (WGS) entry which is preliminary data.</text>
</comment>
<comment type="subcellular location">
    <subcellularLocation>
        <location evidence="1">Nucleus</location>
    </subcellularLocation>
</comment>
<keyword evidence="5" id="KW-1185">Reference proteome</keyword>
<proteinExistence type="predicted"/>
<evidence type="ECO:0000256" key="3">
    <source>
        <dbReference type="SAM" id="MobiDB-lite"/>
    </source>
</evidence>
<evidence type="ECO:0000313" key="5">
    <source>
        <dbReference type="Proteomes" id="UP001165289"/>
    </source>
</evidence>
<dbReference type="Proteomes" id="UP001165289">
    <property type="component" value="Unassembled WGS sequence"/>
</dbReference>
<dbReference type="PANTHER" id="PTHR13213:SF2">
    <property type="entry name" value="MYB-BINDING PROTEIN 1A"/>
    <property type="match status" value="1"/>
</dbReference>
<reference evidence="4 5" key="1">
    <citation type="journal article" date="2023" name="BMC Biol.">
        <title>The compact genome of the sponge Oopsacas minuta (Hexactinellida) is lacking key metazoan core genes.</title>
        <authorList>
            <person name="Santini S."/>
            <person name="Schenkelaars Q."/>
            <person name="Jourda C."/>
            <person name="Duchesne M."/>
            <person name="Belahbib H."/>
            <person name="Rocher C."/>
            <person name="Selva M."/>
            <person name="Riesgo A."/>
            <person name="Vervoort M."/>
            <person name="Leys S.P."/>
            <person name="Kodjabachian L."/>
            <person name="Le Bivic A."/>
            <person name="Borchiellini C."/>
            <person name="Claverie J.M."/>
            <person name="Renard E."/>
        </authorList>
    </citation>
    <scope>NUCLEOTIDE SEQUENCE [LARGE SCALE GENOMIC DNA]</scope>
    <source>
        <strain evidence="4">SPO-2</strain>
    </source>
</reference>
<gene>
    <name evidence="4" type="ORF">LOD99_10920</name>
</gene>
<feature type="region of interest" description="Disordered" evidence="3">
    <location>
        <begin position="1042"/>
        <end position="1068"/>
    </location>
</feature>
<sequence length="1068" mass="121824">MSNIFDHFEHLCSKNEDCRREGVENLIYFLQSDSAQSTTYRNMTAFEYSLQRLIKGLSAYHSPTLHGYTTTLACVLDSVDTIKPHEVYAMIDKHLITPPNAKSSEAKGYKVGKLLAISAISRCVSFTDTDSNLKTQVLKLLFPLFTRNPYLKIACAQLITDLISCLTQQEIKLVLSLVMTELGSSNIQECSPEKLAILFSICINYSSVKHANKLVNSCIHISPLNSEEHLSAITDIILQSVTGMYLHPCITLSIEYFLTTEMFHSFWKILVEEGMFEMNLKRKCMTFDLFYYSVKCNPPISHIFSILSPSIVLLFRSAVQTDKEHLHTKCINTLNKIFYLIHNRLISPITIISLELCLLSPQNTSLLYKEYQQAESTDISLRSEDTRIFIQSLFEYFLKGNILIPYPPVSSRLSELRTPLLASQDYTLSLVLQLCKLKGDYMTSLTEEAIIKFLTTHSFFVLHKSNKSFYPARIELEIELHQDVRARCREVLFLFLTEFLSEDTRKLAYFSQLGFAVKWTLSMLDRPNYITLYSGTTDTEMIDLLKSVYPLTMELERELEAGEVSKYQSNLLSCIHYYSLLLLTDPSNNTKNSLHTLLLSYNTISNDHTSSLTEIIINTLSHNTHLSRTIADTLFRSMIPQVTRDAIFLLIDAAFDTEQIQDDENTDSNKDSNNSESLESDSEDTDNNTNMSVEMRDLLFKKNVMEALGEVEQGSDAESLDMDEDEERLKGIDIALSELFRQKKNDNPKRLERDRDVSHIHFRIRVLSLIQMYIEKQTDSPLLIYLVVPASECLILSSNYDKLEEFYSKLVSLFSKKLCTSKCKLDVSTEFMCVVLKREFHLAVSAPSLVLAKLLTSGVGIILKAMRRSDMLAECSAELTDIVAECLNYFAEKKHGYQWNLPFLKLIEFAPLITCNLIPTLIQAINTNSYKFQTRKCEEILQCILLSSNSTPFLHTFINQLHTFYTAKLSTVCSIENTNYCQTVLALVLPYCQLLAKDTNELSDVYYEETNQLINQISSTDSIANSQRLSRVCSSLANAMTGSIRSSRRKRKRRGKGTDNSKRIGLAY</sequence>
<feature type="region of interest" description="Disordered" evidence="3">
    <location>
        <begin position="660"/>
        <end position="689"/>
    </location>
</feature>
<protein>
    <submittedName>
        <fullName evidence="4">Myb-binding protein 1A-like protein</fullName>
    </submittedName>
</protein>
<name>A0AAV7KCE9_9METZ</name>
<dbReference type="GO" id="GO:0005730">
    <property type="term" value="C:nucleolus"/>
    <property type="evidence" value="ECO:0007669"/>
    <property type="project" value="InterPro"/>
</dbReference>
<dbReference type="GO" id="GO:0003714">
    <property type="term" value="F:transcription corepressor activity"/>
    <property type="evidence" value="ECO:0007669"/>
    <property type="project" value="TreeGrafter"/>
</dbReference>
<dbReference type="Pfam" id="PF04931">
    <property type="entry name" value="DNA_pol_phi"/>
    <property type="match status" value="1"/>
</dbReference>
<feature type="compositionally biased region" description="Basic residues" evidence="3">
    <location>
        <begin position="1046"/>
        <end position="1055"/>
    </location>
</feature>
<accession>A0AAV7KCE9</accession>
<dbReference type="AlphaFoldDB" id="A0AAV7KCE9"/>
<evidence type="ECO:0000256" key="2">
    <source>
        <dbReference type="ARBA" id="ARBA00023242"/>
    </source>
</evidence>
<dbReference type="InterPro" id="IPR007015">
    <property type="entry name" value="DNA_pol_V/MYBBP1A"/>
</dbReference>
<dbReference type="GO" id="GO:0003723">
    <property type="term" value="F:RNA binding"/>
    <property type="evidence" value="ECO:0007669"/>
    <property type="project" value="TreeGrafter"/>
</dbReference>